<dbReference type="AlphaFoldDB" id="A0A8E2E741"/>
<sequence>MARDAHFRGVARANESSPEHLTKEQADLVYKFENRPHLEAGLIEITLGEITLPLEQIDRNRDQPTRWYVIREVINNRKSNEDWENVKTVRKLNEAGQYYLVLKALQRASKTNLRIRNEGVVYEVMKGFHDKAESVEFAEQDVELMEDKEHLGKTGVGARDVRSDLLAIAVLAEPAAARAKTQLDGEDKFGQVKKYAGRLMGVTHQDGWNTACLALGTDMLMVKEVEEIGKDLKTQLDKGLKKPDNVVKSKFKEEIGYLGEAIKTCEKL</sequence>
<dbReference type="Proteomes" id="UP000250266">
    <property type="component" value="Unassembled WGS sequence"/>
</dbReference>
<reference evidence="1 2" key="1">
    <citation type="journal article" date="2016" name="Nat. Commun.">
        <title>Ectomycorrhizal ecology is imprinted in the genome of the dominant symbiotic fungus Cenococcum geophilum.</title>
        <authorList>
            <consortium name="DOE Joint Genome Institute"/>
            <person name="Peter M."/>
            <person name="Kohler A."/>
            <person name="Ohm R.A."/>
            <person name="Kuo A."/>
            <person name="Krutzmann J."/>
            <person name="Morin E."/>
            <person name="Arend M."/>
            <person name="Barry K.W."/>
            <person name="Binder M."/>
            <person name="Choi C."/>
            <person name="Clum A."/>
            <person name="Copeland A."/>
            <person name="Grisel N."/>
            <person name="Haridas S."/>
            <person name="Kipfer T."/>
            <person name="LaButti K."/>
            <person name="Lindquist E."/>
            <person name="Lipzen A."/>
            <person name="Maire R."/>
            <person name="Meier B."/>
            <person name="Mihaltcheva S."/>
            <person name="Molinier V."/>
            <person name="Murat C."/>
            <person name="Poggeler S."/>
            <person name="Quandt C.A."/>
            <person name="Sperisen C."/>
            <person name="Tritt A."/>
            <person name="Tisserant E."/>
            <person name="Crous P.W."/>
            <person name="Henrissat B."/>
            <person name="Nehls U."/>
            <person name="Egli S."/>
            <person name="Spatafora J.W."/>
            <person name="Grigoriev I.V."/>
            <person name="Martin F.M."/>
        </authorList>
    </citation>
    <scope>NUCLEOTIDE SEQUENCE [LARGE SCALE GENOMIC DNA]</scope>
    <source>
        <strain evidence="1 2">CBS 459.81</strain>
    </source>
</reference>
<gene>
    <name evidence="1" type="ORF">K432DRAFT_417896</name>
</gene>
<keyword evidence="2" id="KW-1185">Reference proteome</keyword>
<dbReference type="EMBL" id="KV745049">
    <property type="protein sequence ID" value="OCK78607.1"/>
    <property type="molecule type" value="Genomic_DNA"/>
</dbReference>
<dbReference type="OrthoDB" id="5405126at2759"/>
<organism evidence="1 2">
    <name type="scientific">Lepidopterella palustris CBS 459.81</name>
    <dbReference type="NCBI Taxonomy" id="1314670"/>
    <lineage>
        <taxon>Eukaryota</taxon>
        <taxon>Fungi</taxon>
        <taxon>Dikarya</taxon>
        <taxon>Ascomycota</taxon>
        <taxon>Pezizomycotina</taxon>
        <taxon>Dothideomycetes</taxon>
        <taxon>Pleosporomycetidae</taxon>
        <taxon>Mytilinidiales</taxon>
        <taxon>Argynnaceae</taxon>
        <taxon>Lepidopterella</taxon>
    </lineage>
</organism>
<evidence type="ECO:0000313" key="1">
    <source>
        <dbReference type="EMBL" id="OCK78607.1"/>
    </source>
</evidence>
<accession>A0A8E2E741</accession>
<name>A0A8E2E741_9PEZI</name>
<protein>
    <submittedName>
        <fullName evidence="1">Uncharacterized protein</fullName>
    </submittedName>
</protein>
<evidence type="ECO:0000313" key="2">
    <source>
        <dbReference type="Proteomes" id="UP000250266"/>
    </source>
</evidence>
<proteinExistence type="predicted"/>